<dbReference type="RefSeq" id="WP_379878696.1">
    <property type="nucleotide sequence ID" value="NZ_JBHPON010000001.1"/>
</dbReference>
<comment type="caution">
    <text evidence="1">The sequence shown here is derived from an EMBL/GenBank/DDBJ whole genome shotgun (WGS) entry which is preliminary data.</text>
</comment>
<name>A0ABW1KUW1_9PROT</name>
<dbReference type="Pfam" id="PF10518">
    <property type="entry name" value="TAT_signal"/>
    <property type="match status" value="1"/>
</dbReference>
<dbReference type="InterPro" id="IPR006311">
    <property type="entry name" value="TAT_signal"/>
</dbReference>
<dbReference type="PANTHER" id="PTHR43737">
    <property type="entry name" value="BLL7424 PROTEIN"/>
    <property type="match status" value="1"/>
</dbReference>
<protein>
    <submittedName>
        <fullName evidence="1">DUF1501 domain-containing protein</fullName>
    </submittedName>
</protein>
<dbReference type="NCBIfam" id="TIGR01409">
    <property type="entry name" value="TAT_signal_seq"/>
    <property type="match status" value="1"/>
</dbReference>
<sequence>MQSSRRQFLKTSAALGLGGAAGFMSDLHRFNAFAADTGGYRALVCVFLFGGMDCHDTVMPYDTGSYNQYASIRRELFNRYDNLDGGSTRERDRLLPLTLANASDFGGRQFALPPELGPLHDLVDGGNAAIISNVGPLVAPVTRAEYEARSAPLPPRLFSHNDQQSTWMASQPEGARFGWGGRLADIMLGASANPDATFTVISTSGNTVFLSGELAGQFEVGTGGPQDIRAISNDSYLGSNALPDLYESHLRARNESLANYLQQDYANAVGRSIDANRILSESFDLPAPFTTLFPETGLAQQLQVVARIIALREVLGVRRQVFFVATGGFDTHSNQANSIPNLHAGIAGAMRAFYDATVEMGVANDVSSFTASDFGRTLTVNRDGTDHGWGAHHFVVGGGVQGNRMYGQFPPSVLGHNQDSGNGRLIPTTSVDQFAATFGRWFGLNDTELNDALPGLSGFSDTDLGFFGGGVV</sequence>
<gene>
    <name evidence="1" type="ORF">ACFMB1_09385</name>
</gene>
<dbReference type="Proteomes" id="UP001596116">
    <property type="component" value="Unassembled WGS sequence"/>
</dbReference>
<reference evidence="1 2" key="1">
    <citation type="submission" date="2024-09" db="EMBL/GenBank/DDBJ databases">
        <authorList>
            <person name="Zhang Z.-H."/>
        </authorList>
    </citation>
    <scope>NUCLEOTIDE SEQUENCE [LARGE SCALE GENOMIC DNA]</scope>
    <source>
        <strain evidence="1 2">HHTR114</strain>
    </source>
</reference>
<accession>A0ABW1KUW1</accession>
<keyword evidence="2" id="KW-1185">Reference proteome</keyword>
<dbReference type="InterPro" id="IPR019546">
    <property type="entry name" value="TAT_signal_bac_arc"/>
</dbReference>
<evidence type="ECO:0000313" key="2">
    <source>
        <dbReference type="Proteomes" id="UP001596116"/>
    </source>
</evidence>
<dbReference type="PANTHER" id="PTHR43737:SF1">
    <property type="entry name" value="DUF1501 DOMAIN-CONTAINING PROTEIN"/>
    <property type="match status" value="1"/>
</dbReference>
<dbReference type="EMBL" id="JBHPON010000001">
    <property type="protein sequence ID" value="MFC6035754.1"/>
    <property type="molecule type" value="Genomic_DNA"/>
</dbReference>
<dbReference type="PROSITE" id="PS51318">
    <property type="entry name" value="TAT"/>
    <property type="match status" value="1"/>
</dbReference>
<dbReference type="InterPro" id="IPR010869">
    <property type="entry name" value="DUF1501"/>
</dbReference>
<evidence type="ECO:0000313" key="1">
    <source>
        <dbReference type="EMBL" id="MFC6035754.1"/>
    </source>
</evidence>
<dbReference type="Pfam" id="PF07394">
    <property type="entry name" value="DUF1501"/>
    <property type="match status" value="1"/>
</dbReference>
<proteinExistence type="predicted"/>
<organism evidence="1 2">
    <name type="scientific">Hyphococcus aureus</name>
    <dbReference type="NCBI Taxonomy" id="2666033"/>
    <lineage>
        <taxon>Bacteria</taxon>
        <taxon>Pseudomonadati</taxon>
        <taxon>Pseudomonadota</taxon>
        <taxon>Alphaproteobacteria</taxon>
        <taxon>Parvularculales</taxon>
        <taxon>Parvularculaceae</taxon>
        <taxon>Hyphococcus</taxon>
    </lineage>
</organism>